<protein>
    <submittedName>
        <fullName evidence="2">Uncharacterized protein</fullName>
    </submittedName>
</protein>
<dbReference type="EMBL" id="JAUZQC010000013">
    <property type="protein sequence ID" value="KAK5861461.1"/>
    <property type="molecule type" value="Genomic_DNA"/>
</dbReference>
<feature type="region of interest" description="Disordered" evidence="1">
    <location>
        <begin position="16"/>
        <end position="79"/>
    </location>
</feature>
<name>A0AAN8AG37_ELEMC</name>
<dbReference type="Proteomes" id="UP001346869">
    <property type="component" value="Unassembled WGS sequence"/>
</dbReference>
<reference evidence="2 3" key="2">
    <citation type="journal article" date="2023" name="Mol. Biol. Evol.">
        <title>Genomics of Secondarily Temperate Adaptation in the Only Non-Antarctic Icefish.</title>
        <authorList>
            <person name="Rivera-Colon A.G."/>
            <person name="Rayamajhi N."/>
            <person name="Minhas B.F."/>
            <person name="Madrigal G."/>
            <person name="Bilyk K.T."/>
            <person name="Yoon V."/>
            <person name="Hune M."/>
            <person name="Gregory S."/>
            <person name="Cheng C.H.C."/>
            <person name="Catchen J.M."/>
        </authorList>
    </citation>
    <scope>NUCLEOTIDE SEQUENCE [LARGE SCALE GENOMIC DNA]</scope>
    <source>
        <strain evidence="2">JMC-PN-2008</strain>
    </source>
</reference>
<feature type="compositionally biased region" description="Low complexity" evidence="1">
    <location>
        <begin position="157"/>
        <end position="168"/>
    </location>
</feature>
<evidence type="ECO:0000313" key="2">
    <source>
        <dbReference type="EMBL" id="KAK5861461.1"/>
    </source>
</evidence>
<dbReference type="AlphaFoldDB" id="A0AAN8AG37"/>
<organism evidence="2 3">
    <name type="scientific">Eleginops maclovinus</name>
    <name type="common">Patagonian blennie</name>
    <name type="synonym">Eleginus maclovinus</name>
    <dbReference type="NCBI Taxonomy" id="56733"/>
    <lineage>
        <taxon>Eukaryota</taxon>
        <taxon>Metazoa</taxon>
        <taxon>Chordata</taxon>
        <taxon>Craniata</taxon>
        <taxon>Vertebrata</taxon>
        <taxon>Euteleostomi</taxon>
        <taxon>Actinopterygii</taxon>
        <taxon>Neopterygii</taxon>
        <taxon>Teleostei</taxon>
        <taxon>Neoteleostei</taxon>
        <taxon>Acanthomorphata</taxon>
        <taxon>Eupercaria</taxon>
        <taxon>Perciformes</taxon>
        <taxon>Notothenioidei</taxon>
        <taxon>Eleginopidae</taxon>
        <taxon>Eleginops</taxon>
    </lineage>
</organism>
<feature type="region of interest" description="Disordered" evidence="1">
    <location>
        <begin position="148"/>
        <end position="175"/>
    </location>
</feature>
<feature type="compositionally biased region" description="Basic residues" evidence="1">
    <location>
        <begin position="33"/>
        <end position="54"/>
    </location>
</feature>
<accession>A0AAN8AG37</accession>
<evidence type="ECO:0000256" key="1">
    <source>
        <dbReference type="SAM" id="MobiDB-lite"/>
    </source>
</evidence>
<comment type="caution">
    <text evidence="2">The sequence shown here is derived from an EMBL/GenBank/DDBJ whole genome shotgun (WGS) entry which is preliminary data.</text>
</comment>
<evidence type="ECO:0000313" key="3">
    <source>
        <dbReference type="Proteomes" id="UP001346869"/>
    </source>
</evidence>
<reference evidence="2 3" key="1">
    <citation type="journal article" date="2023" name="Genes (Basel)">
        <title>Chromosome-Level Genome Assembly and Circadian Gene Repertoire of the Patagonia Blennie Eleginops maclovinus-The Closest Ancestral Proxy of Antarctic Cryonotothenioids.</title>
        <authorList>
            <person name="Cheng C.C."/>
            <person name="Rivera-Colon A.G."/>
            <person name="Minhas B.F."/>
            <person name="Wilson L."/>
            <person name="Rayamajhi N."/>
            <person name="Vargas-Chacoff L."/>
            <person name="Catchen J.M."/>
        </authorList>
    </citation>
    <scope>NUCLEOTIDE SEQUENCE [LARGE SCALE GENOMIC DNA]</scope>
    <source>
        <strain evidence="2">JMC-PN-2008</strain>
    </source>
</reference>
<keyword evidence="3" id="KW-1185">Reference proteome</keyword>
<gene>
    <name evidence="2" type="ORF">PBY51_022856</name>
</gene>
<sequence length="239" mass="27070">MGRNYTEKDFEYHRHTFPHTHHPLSTHLPLPQRLRKRVHSVDRRHKKKRKKRRTSLPPSEETPTIHEVDEEDADSETDKQALAATSTELHHIQPQFSLGSQDDLEETLAPSTFHTENEEHPSSRKAAPAVIKGEVHNGGITVLQQKDEVHGEEGACNSAPSGSNPSSSTKNRAWFRRRPVHHRLAGAQRSNYDLRERICIGSMTALETAVYQQVPTDEAEAQMLASADLDDMKSKENNK</sequence>
<proteinExistence type="predicted"/>